<sequence length="105" mass="11816">MASDFHLRPTNIIGGNYNADDLGEVADATARTASFRPSAERIVEPHPELARHIQERCLESFPARYFDIRSVDVDDAQQTAHAVTKDGSCGLRRTGNEWRMTWAWA</sequence>
<accession>A0AAU7AWL0</accession>
<name>A0AAU7AWL0_9ACTN</name>
<organism evidence="1">
    <name type="scientific">Paraconexibacter sp. AEG42_29</name>
    <dbReference type="NCBI Taxonomy" id="2997339"/>
    <lineage>
        <taxon>Bacteria</taxon>
        <taxon>Bacillati</taxon>
        <taxon>Actinomycetota</taxon>
        <taxon>Thermoleophilia</taxon>
        <taxon>Solirubrobacterales</taxon>
        <taxon>Paraconexibacteraceae</taxon>
        <taxon>Paraconexibacter</taxon>
    </lineage>
</organism>
<dbReference type="EMBL" id="CP114014">
    <property type="protein sequence ID" value="XAY06047.1"/>
    <property type="molecule type" value="Genomic_DNA"/>
</dbReference>
<reference evidence="1" key="1">
    <citation type="submission" date="2022-12" db="EMBL/GenBank/DDBJ databases">
        <title>Paraconexibacter alkalitolerans sp. nov. and Baekduia alba sp. nov., isolated from soil and emended description of the genera Paraconexibacter (Chun et al., 2020) and Baekduia (An et al., 2020).</title>
        <authorList>
            <person name="Vieira S."/>
            <person name="Huber K.J."/>
            <person name="Geppert A."/>
            <person name="Wolf J."/>
            <person name="Neumann-Schaal M."/>
            <person name="Muesken M."/>
            <person name="Overmann J."/>
        </authorList>
    </citation>
    <scope>NUCLEOTIDE SEQUENCE</scope>
    <source>
        <strain evidence="1">AEG42_29</strain>
    </source>
</reference>
<evidence type="ECO:0000313" key="1">
    <source>
        <dbReference type="EMBL" id="XAY06047.1"/>
    </source>
</evidence>
<dbReference type="AlphaFoldDB" id="A0AAU7AWL0"/>
<dbReference type="KEGG" id="parq:DSM112329_02908"/>
<protein>
    <submittedName>
        <fullName evidence="1">Uncharacterized protein</fullName>
    </submittedName>
</protein>
<proteinExistence type="predicted"/>
<gene>
    <name evidence="1" type="ORF">DSM112329_02908</name>
</gene>